<proteinExistence type="inferred from homology"/>
<feature type="domain" description="RecX second three-helical" evidence="6">
    <location>
        <begin position="112"/>
        <end position="153"/>
    </location>
</feature>
<dbReference type="GO" id="GO:0005737">
    <property type="term" value="C:cytoplasm"/>
    <property type="evidence" value="ECO:0007669"/>
    <property type="project" value="UniProtKB-SubCell"/>
</dbReference>
<comment type="function">
    <text evidence="5">Modulates RecA activity.</text>
</comment>
<dbReference type="Pfam" id="PF21981">
    <property type="entry name" value="RecX_HTH3"/>
    <property type="match status" value="1"/>
</dbReference>
<feature type="domain" description="RecX third three-helical" evidence="7">
    <location>
        <begin position="159"/>
        <end position="205"/>
    </location>
</feature>
<organism evidence="9 10">
    <name type="scientific">Paenibacillus larvae subsp. pulvifaciens</name>
    <dbReference type="NCBI Taxonomy" id="1477"/>
    <lineage>
        <taxon>Bacteria</taxon>
        <taxon>Bacillati</taxon>
        <taxon>Bacillota</taxon>
        <taxon>Bacilli</taxon>
        <taxon>Bacillales</taxon>
        <taxon>Paenibacillaceae</taxon>
        <taxon>Paenibacillus</taxon>
    </lineage>
</organism>
<dbReference type="HAMAP" id="MF_01114">
    <property type="entry name" value="RecX"/>
    <property type="match status" value="1"/>
</dbReference>
<dbReference type="PANTHER" id="PTHR33602">
    <property type="entry name" value="REGULATORY PROTEIN RECX FAMILY PROTEIN"/>
    <property type="match status" value="1"/>
</dbReference>
<dbReference type="InterPro" id="IPR053924">
    <property type="entry name" value="RecX_HTH_2nd"/>
</dbReference>
<dbReference type="InterPro" id="IPR053925">
    <property type="entry name" value="RecX_HTH_3rd"/>
</dbReference>
<evidence type="ECO:0000313" key="9">
    <source>
        <dbReference type="EMBL" id="ARF69981.1"/>
    </source>
</evidence>
<name>A0A1V0UY56_9BACL</name>
<accession>A0A1V0UY56</accession>
<evidence type="ECO:0000256" key="5">
    <source>
        <dbReference type="HAMAP-Rule" id="MF_01114"/>
    </source>
</evidence>
<evidence type="ECO:0000259" key="8">
    <source>
        <dbReference type="Pfam" id="PF21982"/>
    </source>
</evidence>
<protein>
    <recommendedName>
        <fullName evidence="3 5">Regulatory protein RecX</fullName>
    </recommendedName>
</protein>
<evidence type="ECO:0000256" key="2">
    <source>
        <dbReference type="ARBA" id="ARBA00009695"/>
    </source>
</evidence>
<evidence type="ECO:0000256" key="4">
    <source>
        <dbReference type="ARBA" id="ARBA00022490"/>
    </source>
</evidence>
<dbReference type="AlphaFoldDB" id="A0A1V0UY56"/>
<dbReference type="Gene3D" id="1.10.10.10">
    <property type="entry name" value="Winged helix-like DNA-binding domain superfamily/Winged helix DNA-binding domain"/>
    <property type="match status" value="3"/>
</dbReference>
<dbReference type="Pfam" id="PF21982">
    <property type="entry name" value="RecX_HTH1"/>
    <property type="match status" value="1"/>
</dbReference>
<reference evidence="9 10" key="1">
    <citation type="submission" date="2017-03" db="EMBL/GenBank/DDBJ databases">
        <title>Paenibacillus larvae genome sequencing.</title>
        <authorList>
            <person name="Dingman D.W."/>
        </authorList>
    </citation>
    <scope>NUCLEOTIDE SEQUENCE [LARGE SCALE GENOMIC DNA]</scope>
    <source>
        <strain evidence="9 10">SAG 10367</strain>
    </source>
</reference>
<dbReference type="Pfam" id="PF02631">
    <property type="entry name" value="RecX_HTH2"/>
    <property type="match status" value="1"/>
</dbReference>
<dbReference type="EMBL" id="CP020557">
    <property type="protein sequence ID" value="ARF69981.1"/>
    <property type="molecule type" value="Genomic_DNA"/>
</dbReference>
<keyword evidence="4 5" id="KW-0963">Cytoplasm</keyword>
<feature type="domain" description="RecX first three-helical" evidence="8">
    <location>
        <begin position="66"/>
        <end position="105"/>
    </location>
</feature>
<gene>
    <name evidence="5" type="primary">recX</name>
    <name evidence="9" type="ORF">B7C51_22205</name>
</gene>
<dbReference type="GO" id="GO:0006282">
    <property type="term" value="P:regulation of DNA repair"/>
    <property type="evidence" value="ECO:0007669"/>
    <property type="project" value="UniProtKB-UniRule"/>
</dbReference>
<dbReference type="Proteomes" id="UP000192727">
    <property type="component" value="Chromosome"/>
</dbReference>
<evidence type="ECO:0000313" key="10">
    <source>
        <dbReference type="Proteomes" id="UP000192727"/>
    </source>
</evidence>
<evidence type="ECO:0000256" key="3">
    <source>
        <dbReference type="ARBA" id="ARBA00018111"/>
    </source>
</evidence>
<evidence type="ECO:0000256" key="1">
    <source>
        <dbReference type="ARBA" id="ARBA00004496"/>
    </source>
</evidence>
<dbReference type="RefSeq" id="WP_024094236.1">
    <property type="nucleotide sequence ID" value="NZ_CP020557.1"/>
</dbReference>
<dbReference type="InterPro" id="IPR036388">
    <property type="entry name" value="WH-like_DNA-bd_sf"/>
</dbReference>
<sequence length="218" mass="25922">MMERIQRITKVERQKRSKHRYNIYLDEEYAFSVHEDIMIKHRLLKNEEVETSRLQEIMLDEERQGAYLKAIKQIGIRPRSMHEVRQKLGRDGFEEETVNDVIQRLVTEGYLNDLEFAKLFIEHRTLYQKKGRHYIRQELTQKGLSSEQIGRALEELDKESELEGAMALARKQWRTTSGEIPDKKRKTMAYLLRRGYPSSIVHQAVNRVMEEIQSETGE</sequence>
<evidence type="ECO:0000259" key="6">
    <source>
        <dbReference type="Pfam" id="PF02631"/>
    </source>
</evidence>
<dbReference type="InterPro" id="IPR053926">
    <property type="entry name" value="RecX_HTH_1st"/>
</dbReference>
<dbReference type="InterPro" id="IPR003783">
    <property type="entry name" value="Regulatory_RecX"/>
</dbReference>
<evidence type="ECO:0000259" key="7">
    <source>
        <dbReference type="Pfam" id="PF21981"/>
    </source>
</evidence>
<comment type="similarity">
    <text evidence="2 5">Belongs to the RecX family.</text>
</comment>
<comment type="subcellular location">
    <subcellularLocation>
        <location evidence="1 5">Cytoplasm</location>
    </subcellularLocation>
</comment>
<dbReference type="PANTHER" id="PTHR33602:SF1">
    <property type="entry name" value="REGULATORY PROTEIN RECX FAMILY PROTEIN"/>
    <property type="match status" value="1"/>
</dbReference>